<accession>A0A6S7IFY8</accession>
<gene>
    <name evidence="2" type="ORF">PACLA_8A082287</name>
</gene>
<feature type="compositionally biased region" description="Polar residues" evidence="1">
    <location>
        <begin position="502"/>
        <end position="515"/>
    </location>
</feature>
<reference evidence="2" key="1">
    <citation type="submission" date="2020-04" db="EMBL/GenBank/DDBJ databases">
        <authorList>
            <person name="Alioto T."/>
            <person name="Alioto T."/>
            <person name="Gomez Garrido J."/>
        </authorList>
    </citation>
    <scope>NUCLEOTIDE SEQUENCE</scope>
    <source>
        <strain evidence="2">A484AB</strain>
    </source>
</reference>
<feature type="compositionally biased region" description="Basic and acidic residues" evidence="1">
    <location>
        <begin position="401"/>
        <end position="416"/>
    </location>
</feature>
<organism evidence="2 3">
    <name type="scientific">Paramuricea clavata</name>
    <name type="common">Red gorgonian</name>
    <name type="synonym">Violescent sea-whip</name>
    <dbReference type="NCBI Taxonomy" id="317549"/>
    <lineage>
        <taxon>Eukaryota</taxon>
        <taxon>Metazoa</taxon>
        <taxon>Cnidaria</taxon>
        <taxon>Anthozoa</taxon>
        <taxon>Octocorallia</taxon>
        <taxon>Malacalcyonacea</taxon>
        <taxon>Plexauridae</taxon>
        <taxon>Paramuricea</taxon>
    </lineage>
</organism>
<evidence type="ECO:0000313" key="2">
    <source>
        <dbReference type="EMBL" id="CAB4004892.1"/>
    </source>
</evidence>
<name>A0A6S7IFY8_PARCT</name>
<keyword evidence="2" id="KW-0378">Hydrolase</keyword>
<dbReference type="InterPro" id="IPR038765">
    <property type="entry name" value="Papain-like_cys_pep_sf"/>
</dbReference>
<evidence type="ECO:0000256" key="1">
    <source>
        <dbReference type="SAM" id="MobiDB-lite"/>
    </source>
</evidence>
<feature type="region of interest" description="Disordered" evidence="1">
    <location>
        <begin position="390"/>
        <end position="515"/>
    </location>
</feature>
<keyword evidence="2" id="KW-0067">ATP-binding</keyword>
<feature type="compositionally biased region" description="Basic and acidic residues" evidence="1">
    <location>
        <begin position="468"/>
        <end position="494"/>
    </location>
</feature>
<dbReference type="AlphaFoldDB" id="A0A6S7IFY8"/>
<feature type="compositionally biased region" description="Polar residues" evidence="1">
    <location>
        <begin position="320"/>
        <end position="331"/>
    </location>
</feature>
<keyword evidence="2" id="KW-0547">Nucleotide-binding</keyword>
<keyword evidence="3" id="KW-1185">Reference proteome</keyword>
<evidence type="ECO:0000313" key="3">
    <source>
        <dbReference type="Proteomes" id="UP001152795"/>
    </source>
</evidence>
<sequence>MGVSIEIYRLRIGSHNNFVQARQSMNQMKGKFWNHMLVMFYLEIFYLPCLKNLVTRIESNNEVCMWYTQMVSYHVYVPLLLRLANDVEENPGPINIYDIVDHSFTVRADFNQGNISMFGINAGKQCVAMSIYAIVYNEIKSVNIWDTALMNMLLVNANNLYAIISQHIQKDFLLLTDVLEILSINNDTFNLEYSDSFSGALWMKYNNEPYVTLEHAFHEVFDAGNYKACLLTIRANTVAVLMPFPDVFKVFDSHSRDMHGMPAAMGYSVLVSIEGIQNLIHFFHNTNSCKFYPGQNNQNSLFELKGVKCHRNISLSNSLVNTANDTTSNNHEQQRKQQESVIEKENGLAKRKDKKQQESVVERENRLEKLREKQREKRQQESVVEWENRLAKQRERRKQAKQRETVSERENRLAKQRERRKQAKQQETVSERGNRLAKRGEKRRQAKQQETVSERENRLQNQRKARRLERQNETVEQREQRLAKVRANYKENKSRHSRKNKQSPPSGCQGLNNDNNISHNSVSQLIHKFHKSVSTGPLYICSCCDQLWYKHSVCPAERLRLSNPNSAKHLQGIKSVDNIEWLCLTCDKHLKKGKVPPSAITNGMKFPTKPDFFDLNELECRLIAPRLAFQKIMQAPRGGNLRLLVML</sequence>
<dbReference type="OrthoDB" id="5989338at2759"/>
<feature type="compositionally biased region" description="Basic and acidic residues" evidence="1">
    <location>
        <begin position="332"/>
        <end position="363"/>
    </location>
</feature>
<proteinExistence type="predicted"/>
<dbReference type="GO" id="GO:0004386">
    <property type="term" value="F:helicase activity"/>
    <property type="evidence" value="ECO:0007669"/>
    <property type="project" value="UniProtKB-KW"/>
</dbReference>
<feature type="compositionally biased region" description="Basic residues" evidence="1">
    <location>
        <begin position="435"/>
        <end position="446"/>
    </location>
</feature>
<dbReference type="Gene3D" id="3.90.70.120">
    <property type="match status" value="1"/>
</dbReference>
<protein>
    <submittedName>
        <fullName evidence="2">ATP-dependent DNA helicase PIF1</fullName>
    </submittedName>
</protein>
<dbReference type="EMBL" id="CACRXK020005037">
    <property type="protein sequence ID" value="CAB4004892.1"/>
    <property type="molecule type" value="Genomic_DNA"/>
</dbReference>
<keyword evidence="2" id="KW-0347">Helicase</keyword>
<feature type="region of interest" description="Disordered" evidence="1">
    <location>
        <begin position="320"/>
        <end position="363"/>
    </location>
</feature>
<dbReference type="Proteomes" id="UP001152795">
    <property type="component" value="Unassembled WGS sequence"/>
</dbReference>
<dbReference type="SUPFAM" id="SSF54001">
    <property type="entry name" value="Cysteine proteinases"/>
    <property type="match status" value="1"/>
</dbReference>
<comment type="caution">
    <text evidence="2">The sequence shown here is derived from an EMBL/GenBank/DDBJ whole genome shotgun (WGS) entry which is preliminary data.</text>
</comment>